<dbReference type="SMART" id="SM00388">
    <property type="entry name" value="HisKA"/>
    <property type="match status" value="1"/>
</dbReference>
<dbReference type="InterPro" id="IPR004358">
    <property type="entry name" value="Sig_transdc_His_kin-like_C"/>
</dbReference>
<dbReference type="Pfam" id="PF00512">
    <property type="entry name" value="HisKA"/>
    <property type="match status" value="1"/>
</dbReference>
<accession>A0ABV9HTS0</accession>
<evidence type="ECO:0000313" key="10">
    <source>
        <dbReference type="EMBL" id="MFC4633536.1"/>
    </source>
</evidence>
<dbReference type="InterPro" id="IPR001610">
    <property type="entry name" value="PAC"/>
</dbReference>
<feature type="domain" description="PAS" evidence="8">
    <location>
        <begin position="55"/>
        <end position="124"/>
    </location>
</feature>
<feature type="domain" description="PAC" evidence="9">
    <location>
        <begin position="382"/>
        <end position="434"/>
    </location>
</feature>
<dbReference type="EC" id="2.7.13.3" evidence="2"/>
<dbReference type="Gene3D" id="1.10.287.130">
    <property type="match status" value="1"/>
</dbReference>
<dbReference type="InterPro" id="IPR000700">
    <property type="entry name" value="PAS-assoc_C"/>
</dbReference>
<keyword evidence="6" id="KW-0175">Coiled coil</keyword>
<keyword evidence="3" id="KW-0597">Phosphoprotein</keyword>
<feature type="domain" description="PAC" evidence="9">
    <location>
        <begin position="127"/>
        <end position="179"/>
    </location>
</feature>
<keyword evidence="11" id="KW-1185">Reference proteome</keyword>
<evidence type="ECO:0000256" key="5">
    <source>
        <dbReference type="ARBA" id="ARBA00022777"/>
    </source>
</evidence>
<dbReference type="PROSITE" id="PS50113">
    <property type="entry name" value="PAC"/>
    <property type="match status" value="2"/>
</dbReference>
<dbReference type="SMART" id="SM00086">
    <property type="entry name" value="PAC"/>
    <property type="match status" value="2"/>
</dbReference>
<dbReference type="PROSITE" id="PS50112">
    <property type="entry name" value="PAS"/>
    <property type="match status" value="2"/>
</dbReference>
<feature type="domain" description="PAS" evidence="8">
    <location>
        <begin position="309"/>
        <end position="380"/>
    </location>
</feature>
<dbReference type="SMART" id="SM00091">
    <property type="entry name" value="PAS"/>
    <property type="match status" value="3"/>
</dbReference>
<feature type="coiled-coil region" evidence="6">
    <location>
        <begin position="418"/>
        <end position="452"/>
    </location>
</feature>
<keyword evidence="4" id="KW-0808">Transferase</keyword>
<organism evidence="10 11">
    <name type="scientific">Dokdonia ponticola</name>
    <dbReference type="NCBI Taxonomy" id="2041041"/>
    <lineage>
        <taxon>Bacteria</taxon>
        <taxon>Pseudomonadati</taxon>
        <taxon>Bacteroidota</taxon>
        <taxon>Flavobacteriia</taxon>
        <taxon>Flavobacteriales</taxon>
        <taxon>Flavobacteriaceae</taxon>
        <taxon>Dokdonia</taxon>
    </lineage>
</organism>
<evidence type="ECO:0000256" key="2">
    <source>
        <dbReference type="ARBA" id="ARBA00012438"/>
    </source>
</evidence>
<name>A0ABV9HTS0_9FLAO</name>
<dbReference type="Pfam" id="PF13426">
    <property type="entry name" value="PAS_9"/>
    <property type="match status" value="3"/>
</dbReference>
<dbReference type="InterPro" id="IPR003594">
    <property type="entry name" value="HATPase_dom"/>
</dbReference>
<feature type="domain" description="Histidine kinase" evidence="7">
    <location>
        <begin position="452"/>
        <end position="659"/>
    </location>
</feature>
<reference evidence="11" key="1">
    <citation type="journal article" date="2019" name="Int. J. Syst. Evol. Microbiol.">
        <title>The Global Catalogue of Microorganisms (GCM) 10K type strain sequencing project: providing services to taxonomists for standard genome sequencing and annotation.</title>
        <authorList>
            <consortium name="The Broad Institute Genomics Platform"/>
            <consortium name="The Broad Institute Genome Sequencing Center for Infectious Disease"/>
            <person name="Wu L."/>
            <person name="Ma J."/>
        </authorList>
    </citation>
    <scope>NUCLEOTIDE SEQUENCE [LARGE SCALE GENOMIC DNA]</scope>
    <source>
        <strain evidence="11">YJ-61-S</strain>
    </source>
</reference>
<dbReference type="PROSITE" id="PS50109">
    <property type="entry name" value="HIS_KIN"/>
    <property type="match status" value="1"/>
</dbReference>
<evidence type="ECO:0000259" key="9">
    <source>
        <dbReference type="PROSITE" id="PS50113"/>
    </source>
</evidence>
<evidence type="ECO:0000256" key="1">
    <source>
        <dbReference type="ARBA" id="ARBA00000085"/>
    </source>
</evidence>
<dbReference type="InterPro" id="IPR005467">
    <property type="entry name" value="His_kinase_dom"/>
</dbReference>
<dbReference type="NCBIfam" id="TIGR00229">
    <property type="entry name" value="sensory_box"/>
    <property type="match status" value="2"/>
</dbReference>
<dbReference type="Gene3D" id="3.30.450.20">
    <property type="entry name" value="PAS domain"/>
    <property type="match status" value="3"/>
</dbReference>
<feature type="coiled-coil region" evidence="6">
    <location>
        <begin position="34"/>
        <end position="65"/>
    </location>
</feature>
<dbReference type="Gene3D" id="3.30.565.10">
    <property type="entry name" value="Histidine kinase-like ATPase, C-terminal domain"/>
    <property type="match status" value="1"/>
</dbReference>
<comment type="catalytic activity">
    <reaction evidence="1">
        <text>ATP + protein L-histidine = ADP + protein N-phospho-L-histidine.</text>
        <dbReference type="EC" id="2.7.13.3"/>
    </reaction>
</comment>
<gene>
    <name evidence="10" type="ORF">ACFO3O_06435</name>
</gene>
<evidence type="ECO:0000256" key="4">
    <source>
        <dbReference type="ARBA" id="ARBA00022679"/>
    </source>
</evidence>
<dbReference type="PRINTS" id="PR00344">
    <property type="entry name" value="BCTRLSENSOR"/>
</dbReference>
<evidence type="ECO:0000256" key="6">
    <source>
        <dbReference type="SAM" id="Coils"/>
    </source>
</evidence>
<dbReference type="InterPro" id="IPR036890">
    <property type="entry name" value="HATPase_C_sf"/>
</dbReference>
<dbReference type="EMBL" id="JBHSFV010000003">
    <property type="protein sequence ID" value="MFC4633536.1"/>
    <property type="molecule type" value="Genomic_DNA"/>
</dbReference>
<dbReference type="InterPro" id="IPR003661">
    <property type="entry name" value="HisK_dim/P_dom"/>
</dbReference>
<dbReference type="InterPro" id="IPR036097">
    <property type="entry name" value="HisK_dim/P_sf"/>
</dbReference>
<dbReference type="CDD" id="cd00130">
    <property type="entry name" value="PAS"/>
    <property type="match status" value="2"/>
</dbReference>
<evidence type="ECO:0000259" key="7">
    <source>
        <dbReference type="PROSITE" id="PS50109"/>
    </source>
</evidence>
<evidence type="ECO:0000259" key="8">
    <source>
        <dbReference type="PROSITE" id="PS50112"/>
    </source>
</evidence>
<evidence type="ECO:0000256" key="3">
    <source>
        <dbReference type="ARBA" id="ARBA00022553"/>
    </source>
</evidence>
<sequence length="659" mass="75728">MSQEQIDILQRTLQREKAARKIAEKILEEKSLQLYNTAQELKVANQQLEQLLDEKTSQLQGIFENINDAYVVMNLEGNILKMNDAAIDLFGYDIEKETLNVVSLIYKEDFAYAMQSFHELKTNHFFTNYTARITTKSKEVRWVHINASIVFDKNKTPIAAQGIVRDITEEKAAEQRLIDSENRLSTLILNLESAVLLENEHRNIVITNKRFCDFFSIPATPEQLVGQNCEHAAEQSKHLFEDPEGFVARILTLTRNKKQVLADELTLTDGRILERDFIPIYEDGHYKGHLWTYRDVTLRRRFRENIEAERVKYSNIIANMKLGLIEVNNDDEILMVNQSLEEMSGYTEAELLGKKGAEILLEKGFKEKMQDENQKRIKGQSNSYEVLARTKNGDLRYWLISGAPNYNLNGKVVGSIGIHLDITELKQLELQKENLLQKLEKSNDELQEYAHIVSHDLKSPLRSIEALTSWIKADNKEKLDEASLKNFDLIEMTLEKMEQLISDILKYSSIGSNTEDTQEVDLNTVVQDVKQVLYIPDNISVTSLKNLPVVKGDKIKFQQVFQNLIGNAIKFNDKEKGTITIDYVDKKSYHQFSISDNGMGIEKKYHEAIFKIFNSLKQSKDSSGIGLSIVKKVIDLYKGNIWVASELNKGTTFYFTLKK</sequence>
<dbReference type="SUPFAM" id="SSF55874">
    <property type="entry name" value="ATPase domain of HSP90 chaperone/DNA topoisomerase II/histidine kinase"/>
    <property type="match status" value="1"/>
</dbReference>
<dbReference type="RefSeq" id="WP_379977746.1">
    <property type="nucleotide sequence ID" value="NZ_JBHSFV010000003.1"/>
</dbReference>
<dbReference type="Pfam" id="PF02518">
    <property type="entry name" value="HATPase_c"/>
    <property type="match status" value="1"/>
</dbReference>
<dbReference type="InterPro" id="IPR035965">
    <property type="entry name" value="PAS-like_dom_sf"/>
</dbReference>
<dbReference type="SUPFAM" id="SSF55785">
    <property type="entry name" value="PYP-like sensor domain (PAS domain)"/>
    <property type="match status" value="3"/>
</dbReference>
<dbReference type="PANTHER" id="PTHR43304:SF1">
    <property type="entry name" value="PAC DOMAIN-CONTAINING PROTEIN"/>
    <property type="match status" value="1"/>
</dbReference>
<comment type="caution">
    <text evidence="10">The sequence shown here is derived from an EMBL/GenBank/DDBJ whole genome shotgun (WGS) entry which is preliminary data.</text>
</comment>
<proteinExistence type="predicted"/>
<dbReference type="PANTHER" id="PTHR43304">
    <property type="entry name" value="PHYTOCHROME-LIKE PROTEIN CPH1"/>
    <property type="match status" value="1"/>
</dbReference>
<protein>
    <recommendedName>
        <fullName evidence="2">histidine kinase</fullName>
        <ecNumber evidence="2">2.7.13.3</ecNumber>
    </recommendedName>
</protein>
<dbReference type="InterPro" id="IPR000014">
    <property type="entry name" value="PAS"/>
</dbReference>
<keyword evidence="5" id="KW-0418">Kinase</keyword>
<dbReference type="Proteomes" id="UP001596043">
    <property type="component" value="Unassembled WGS sequence"/>
</dbReference>
<dbReference type="SUPFAM" id="SSF47384">
    <property type="entry name" value="Homodimeric domain of signal transducing histidine kinase"/>
    <property type="match status" value="1"/>
</dbReference>
<dbReference type="SMART" id="SM00387">
    <property type="entry name" value="HATPase_c"/>
    <property type="match status" value="1"/>
</dbReference>
<dbReference type="CDD" id="cd00082">
    <property type="entry name" value="HisKA"/>
    <property type="match status" value="1"/>
</dbReference>
<dbReference type="InterPro" id="IPR052162">
    <property type="entry name" value="Sensor_kinase/Photoreceptor"/>
</dbReference>
<evidence type="ECO:0000313" key="11">
    <source>
        <dbReference type="Proteomes" id="UP001596043"/>
    </source>
</evidence>